<keyword evidence="3" id="KW-1185">Reference proteome</keyword>
<evidence type="ECO:0000313" key="2">
    <source>
        <dbReference type="EMBL" id="TPG07266.1"/>
    </source>
</evidence>
<name>A0A502C6E9_9GAMM</name>
<organism evidence="2 3">
    <name type="scientific">Rhodanobacter glycinis</name>
    <dbReference type="NCBI Taxonomy" id="582702"/>
    <lineage>
        <taxon>Bacteria</taxon>
        <taxon>Pseudomonadati</taxon>
        <taxon>Pseudomonadota</taxon>
        <taxon>Gammaproteobacteria</taxon>
        <taxon>Lysobacterales</taxon>
        <taxon>Rhodanobacteraceae</taxon>
        <taxon>Rhodanobacter</taxon>
    </lineage>
</organism>
<dbReference type="AlphaFoldDB" id="A0A502C6E9"/>
<dbReference type="GO" id="GO:0016209">
    <property type="term" value="F:antioxidant activity"/>
    <property type="evidence" value="ECO:0007669"/>
    <property type="project" value="InterPro"/>
</dbReference>
<dbReference type="SUPFAM" id="SSF52833">
    <property type="entry name" value="Thioredoxin-like"/>
    <property type="match status" value="1"/>
</dbReference>
<dbReference type="GO" id="GO:0016491">
    <property type="term" value="F:oxidoreductase activity"/>
    <property type="evidence" value="ECO:0007669"/>
    <property type="project" value="InterPro"/>
</dbReference>
<accession>A0A502C6E9</accession>
<sequence length="182" mass="20103">MRLFAPESAPALDLVDIHGLPIMISSRGRLTLLSFFRDAACPFCNFRIYELTNNHAELAARGLDIVAVFSASQADVLRFAGHRPRPFPLAADPTSSAHEIYGIERSLWRKLKAIATRVPTLLRGMGLVGLAGLDTGNLMPADFLIDERGRIVEAYYGSDAGDRIPMERIERFLPCARVRHAA</sequence>
<dbReference type="EMBL" id="RCZO01000007">
    <property type="protein sequence ID" value="TPG07266.1"/>
    <property type="molecule type" value="Genomic_DNA"/>
</dbReference>
<dbReference type="Pfam" id="PF00578">
    <property type="entry name" value="AhpC-TSA"/>
    <property type="match status" value="1"/>
</dbReference>
<gene>
    <name evidence="2" type="ORF">EAH88_12490</name>
</gene>
<evidence type="ECO:0000313" key="3">
    <source>
        <dbReference type="Proteomes" id="UP000319486"/>
    </source>
</evidence>
<dbReference type="InterPro" id="IPR013766">
    <property type="entry name" value="Thioredoxin_domain"/>
</dbReference>
<dbReference type="InterPro" id="IPR000866">
    <property type="entry name" value="AhpC/TSA"/>
</dbReference>
<dbReference type="InterPro" id="IPR036249">
    <property type="entry name" value="Thioredoxin-like_sf"/>
</dbReference>
<comment type="caution">
    <text evidence="2">The sequence shown here is derived from an EMBL/GenBank/DDBJ whole genome shotgun (WGS) entry which is preliminary data.</text>
</comment>
<protein>
    <submittedName>
        <fullName evidence="2">Alkyl hydroperoxide reductase</fullName>
    </submittedName>
</protein>
<dbReference type="Gene3D" id="3.40.30.10">
    <property type="entry name" value="Glutaredoxin"/>
    <property type="match status" value="1"/>
</dbReference>
<dbReference type="PROSITE" id="PS51352">
    <property type="entry name" value="THIOREDOXIN_2"/>
    <property type="match status" value="1"/>
</dbReference>
<proteinExistence type="predicted"/>
<dbReference type="RefSeq" id="WP_140653179.1">
    <property type="nucleotide sequence ID" value="NZ_RCZO01000007.1"/>
</dbReference>
<feature type="domain" description="Thioredoxin" evidence="1">
    <location>
        <begin position="3"/>
        <end position="174"/>
    </location>
</feature>
<dbReference type="Proteomes" id="UP000319486">
    <property type="component" value="Unassembled WGS sequence"/>
</dbReference>
<reference evidence="2 3" key="1">
    <citation type="journal article" date="2019" name="Environ. Microbiol.">
        <title>Species interactions and distinct microbial communities in high Arctic permafrost affected cryosols are associated with the CH4 and CO2 gas fluxes.</title>
        <authorList>
            <person name="Altshuler I."/>
            <person name="Hamel J."/>
            <person name="Turney S."/>
            <person name="Magnuson E."/>
            <person name="Levesque R."/>
            <person name="Greer C."/>
            <person name="Whyte L.G."/>
        </authorList>
    </citation>
    <scope>NUCLEOTIDE SEQUENCE [LARGE SCALE GENOMIC DNA]</scope>
    <source>
        <strain evidence="2 3">S13Y</strain>
    </source>
</reference>
<evidence type="ECO:0000259" key="1">
    <source>
        <dbReference type="PROSITE" id="PS51352"/>
    </source>
</evidence>